<dbReference type="AlphaFoldDB" id="A0A8C7E1W1"/>
<dbReference type="Pfam" id="PF25342">
    <property type="entry name" value="GT_PLOD"/>
    <property type="match status" value="1"/>
</dbReference>
<evidence type="ECO:0000313" key="4">
    <source>
        <dbReference type="Proteomes" id="UP000694559"/>
    </source>
</evidence>
<organism evidence="3 4">
    <name type="scientific">Naja naja</name>
    <name type="common">Indian cobra</name>
    <dbReference type="NCBI Taxonomy" id="35670"/>
    <lineage>
        <taxon>Eukaryota</taxon>
        <taxon>Metazoa</taxon>
        <taxon>Chordata</taxon>
        <taxon>Craniata</taxon>
        <taxon>Vertebrata</taxon>
        <taxon>Euteleostomi</taxon>
        <taxon>Lepidosauria</taxon>
        <taxon>Squamata</taxon>
        <taxon>Bifurcata</taxon>
        <taxon>Unidentata</taxon>
        <taxon>Episquamata</taxon>
        <taxon>Toxicofera</taxon>
        <taxon>Serpentes</taxon>
        <taxon>Colubroidea</taxon>
        <taxon>Elapidae</taxon>
        <taxon>Elapinae</taxon>
        <taxon>Naja</taxon>
    </lineage>
</organism>
<dbReference type="Ensembl" id="ENSNNAT00000018575.1">
    <property type="protein sequence ID" value="ENSNNAP00000017692.1"/>
    <property type="gene ID" value="ENSNNAG00000011846.1"/>
</dbReference>
<feature type="region of interest" description="Disordered" evidence="1">
    <location>
        <begin position="60"/>
        <end position="87"/>
    </location>
</feature>
<evidence type="ECO:0000259" key="2">
    <source>
        <dbReference type="Pfam" id="PF25342"/>
    </source>
</evidence>
<name>A0A8C7E1W1_NAJNA</name>
<proteinExistence type="predicted"/>
<feature type="domain" description="PLOD1-3-like GT" evidence="2">
    <location>
        <begin position="21"/>
        <end position="52"/>
    </location>
</feature>
<evidence type="ECO:0000256" key="1">
    <source>
        <dbReference type="SAM" id="MobiDB-lite"/>
    </source>
</evidence>
<reference evidence="3" key="2">
    <citation type="submission" date="2025-09" db="UniProtKB">
        <authorList>
            <consortium name="Ensembl"/>
        </authorList>
    </citation>
    <scope>IDENTIFICATION</scope>
</reference>
<dbReference type="Proteomes" id="UP000694559">
    <property type="component" value="Unplaced"/>
</dbReference>
<keyword evidence="4" id="KW-1185">Reference proteome</keyword>
<dbReference type="InterPro" id="IPR057589">
    <property type="entry name" value="GT_PLOD"/>
</dbReference>
<accession>A0A8C7E1W1</accession>
<dbReference type="OrthoDB" id="69177at2759"/>
<evidence type="ECO:0000313" key="3">
    <source>
        <dbReference type="Ensembl" id="ENSNNAP00000017692.1"/>
    </source>
</evidence>
<reference evidence="3" key="1">
    <citation type="submission" date="2025-08" db="UniProtKB">
        <authorList>
            <consortium name="Ensembl"/>
        </authorList>
    </citation>
    <scope>IDENTIFICATION</scope>
</reference>
<sequence length="118" mass="13522">MKAAFHIFKSFQHATLPCCAADNLLVFTVATKETEGFKRFRRSAQVFNYNLKHKRSGLKLVPKSPSIRPGPGTRRRMAWPRGPQNSRWTEDPTFEIGFGSLCREGRFSDPFHREVIPA</sequence>
<protein>
    <recommendedName>
        <fullName evidence="2">PLOD1-3-like GT domain-containing protein</fullName>
    </recommendedName>
</protein>